<dbReference type="AlphaFoldDB" id="A0A413UDQ7"/>
<dbReference type="InterPro" id="IPR027417">
    <property type="entry name" value="P-loop_NTPase"/>
</dbReference>
<proteinExistence type="predicted"/>
<sequence>MIKRYIQSEIERWIQDGNNALLVTGARQVGKTYVIRNCLKNQNVNYMEFNFIEQPELVQLFKNSTDTKDFLMRLSLVANKPLSKGMIIFFDEIQEVKDFITKIKFLVDDGTYKYVLSGSLLGVELNGLKSAPVGYMQILDMYPLAFYEFVDALGIQKNIIDILEECYIERKKVDEFIHKKMLDIFNLYLIVGGMPQAVSTYLETNDLNRVSQVQQDITRLYRFDFSKYEERYKLKLKEIYDALPGQLDEKNKRFQLNKVGKGMSFNKVENDFLWLKDAGVVIPVYNVSEPKLPLMISENRNLFKLFMSDVGLLTNMYSNYVKMAILNHESSTNNGALFENVVAQELNSKGFSLYYYNSKKMGELDFVVELDGEILPLEIKSGKDYKRHSALNNVLSLENYNIKKALVFSQGNVEVKDKRIYLPIYMIMFLKNRKLNNSVYKIDLKGLCD</sequence>
<evidence type="ECO:0000259" key="1">
    <source>
        <dbReference type="Pfam" id="PF13173"/>
    </source>
</evidence>
<protein>
    <submittedName>
        <fullName evidence="3">ATP-binding protein</fullName>
    </submittedName>
</protein>
<dbReference type="InterPro" id="IPR011335">
    <property type="entry name" value="Restrct_endonuc-II-like"/>
</dbReference>
<dbReference type="GO" id="GO:0005524">
    <property type="term" value="F:ATP binding"/>
    <property type="evidence" value="ECO:0007669"/>
    <property type="project" value="UniProtKB-KW"/>
</dbReference>
<dbReference type="PANTHER" id="PTHR33295:SF7">
    <property type="entry name" value="ATPASE"/>
    <property type="match status" value="1"/>
</dbReference>
<evidence type="ECO:0000313" key="3">
    <source>
        <dbReference type="EMBL" id="RHB08269.1"/>
    </source>
</evidence>
<comment type="caution">
    <text evidence="3">The sequence shown here is derived from an EMBL/GenBank/DDBJ whole genome shotgun (WGS) entry which is preliminary data.</text>
</comment>
<dbReference type="Gene3D" id="3.40.50.300">
    <property type="entry name" value="P-loop containing nucleotide triphosphate hydrolases"/>
    <property type="match status" value="1"/>
</dbReference>
<keyword evidence="3" id="KW-0067">ATP-binding</keyword>
<gene>
    <name evidence="3" type="ORF">DW907_03770</name>
</gene>
<dbReference type="SUPFAM" id="SSF52540">
    <property type="entry name" value="P-loop containing nucleoside triphosphate hydrolases"/>
    <property type="match status" value="1"/>
</dbReference>
<dbReference type="PANTHER" id="PTHR33295">
    <property type="entry name" value="ATPASE"/>
    <property type="match status" value="1"/>
</dbReference>
<evidence type="ECO:0000259" key="2">
    <source>
        <dbReference type="Pfam" id="PF13635"/>
    </source>
</evidence>
<dbReference type="Pfam" id="PF13635">
    <property type="entry name" value="DUF4143"/>
    <property type="match status" value="1"/>
</dbReference>
<dbReference type="InterPro" id="IPR041682">
    <property type="entry name" value="AAA_14"/>
</dbReference>
<feature type="domain" description="DUF4143" evidence="2">
    <location>
        <begin position="224"/>
        <end position="382"/>
    </location>
</feature>
<dbReference type="RefSeq" id="WP_118010966.1">
    <property type="nucleotide sequence ID" value="NZ_QSGD01000009.1"/>
</dbReference>
<dbReference type="Pfam" id="PF13173">
    <property type="entry name" value="AAA_14"/>
    <property type="match status" value="1"/>
</dbReference>
<name>A0A413UDQ7_9FIRM</name>
<organism evidence="3 4">
    <name type="scientific">Holdemanella biformis</name>
    <dbReference type="NCBI Taxonomy" id="1735"/>
    <lineage>
        <taxon>Bacteria</taxon>
        <taxon>Bacillati</taxon>
        <taxon>Bacillota</taxon>
        <taxon>Erysipelotrichia</taxon>
        <taxon>Erysipelotrichales</taxon>
        <taxon>Erysipelotrichaceae</taxon>
        <taxon>Holdemanella</taxon>
    </lineage>
</organism>
<dbReference type="InterPro" id="IPR025420">
    <property type="entry name" value="DUF4143"/>
</dbReference>
<feature type="domain" description="AAA" evidence="1">
    <location>
        <begin position="18"/>
        <end position="149"/>
    </location>
</feature>
<accession>A0A413UDQ7</accession>
<keyword evidence="3" id="KW-0547">Nucleotide-binding</keyword>
<evidence type="ECO:0000313" key="4">
    <source>
        <dbReference type="Proteomes" id="UP000285288"/>
    </source>
</evidence>
<reference evidence="3 4" key="1">
    <citation type="submission" date="2018-08" db="EMBL/GenBank/DDBJ databases">
        <title>A genome reference for cultivated species of the human gut microbiota.</title>
        <authorList>
            <person name="Zou Y."/>
            <person name="Xue W."/>
            <person name="Luo G."/>
        </authorList>
    </citation>
    <scope>NUCLEOTIDE SEQUENCE [LARGE SCALE GENOMIC DNA]</scope>
    <source>
        <strain evidence="3 4">AM42-13AC</strain>
    </source>
</reference>
<dbReference type="Proteomes" id="UP000285288">
    <property type="component" value="Unassembled WGS sequence"/>
</dbReference>
<dbReference type="EMBL" id="QSGD01000009">
    <property type="protein sequence ID" value="RHB08269.1"/>
    <property type="molecule type" value="Genomic_DNA"/>
</dbReference>
<dbReference type="SUPFAM" id="SSF52980">
    <property type="entry name" value="Restriction endonuclease-like"/>
    <property type="match status" value="1"/>
</dbReference>